<dbReference type="EMBL" id="JAXOVC010000012">
    <property type="protein sequence ID" value="KAK4495146.1"/>
    <property type="molecule type" value="Genomic_DNA"/>
</dbReference>
<proteinExistence type="predicted"/>
<evidence type="ECO:0000313" key="3">
    <source>
        <dbReference type="Proteomes" id="UP001305779"/>
    </source>
</evidence>
<sequence>MQFTTTLLTLLAATSALAAPVDTNTSVQPRQVAPEQSTCKAYRNDMININQSVFVVTIGRPYLGGGRCKELRNKINSVAKVDYMKCSGSSGKANTKLTIHSNMSKDNIANMNKGLKLAYPELKFNCPTSIYNP</sequence>
<feature type="signal peptide" evidence="1">
    <location>
        <begin position="1"/>
        <end position="18"/>
    </location>
</feature>
<evidence type="ECO:0000256" key="1">
    <source>
        <dbReference type="SAM" id="SignalP"/>
    </source>
</evidence>
<comment type="caution">
    <text evidence="2">The sequence shown here is derived from an EMBL/GenBank/DDBJ whole genome shotgun (WGS) entry which is preliminary data.</text>
</comment>
<keyword evidence="3" id="KW-1185">Reference proteome</keyword>
<keyword evidence="1" id="KW-0732">Signal</keyword>
<evidence type="ECO:0000313" key="2">
    <source>
        <dbReference type="EMBL" id="KAK4495146.1"/>
    </source>
</evidence>
<accession>A0ABR0E1R8</accession>
<reference evidence="2 3" key="1">
    <citation type="journal article" date="2023" name="G3 (Bethesda)">
        <title>A chromosome-level genome assembly of Zasmidium syzygii isolated from banana leaves.</title>
        <authorList>
            <person name="van Westerhoven A.C."/>
            <person name="Mehrabi R."/>
            <person name="Talebi R."/>
            <person name="Steentjes M.B.F."/>
            <person name="Corcolon B."/>
            <person name="Chong P.A."/>
            <person name="Kema G.H.J."/>
            <person name="Seidl M.F."/>
        </authorList>
    </citation>
    <scope>NUCLEOTIDE SEQUENCE [LARGE SCALE GENOMIC DNA]</scope>
    <source>
        <strain evidence="2 3">P124</strain>
    </source>
</reference>
<dbReference type="Proteomes" id="UP001305779">
    <property type="component" value="Unassembled WGS sequence"/>
</dbReference>
<protein>
    <submittedName>
        <fullName evidence="2">Uncharacterized protein</fullName>
    </submittedName>
</protein>
<gene>
    <name evidence="2" type="ORF">PRZ48_013473</name>
</gene>
<feature type="chain" id="PRO_5046931103" evidence="1">
    <location>
        <begin position="19"/>
        <end position="133"/>
    </location>
</feature>
<organism evidence="2 3">
    <name type="scientific">Zasmidium cellare</name>
    <name type="common">Wine cellar mold</name>
    <name type="synonym">Racodium cellare</name>
    <dbReference type="NCBI Taxonomy" id="395010"/>
    <lineage>
        <taxon>Eukaryota</taxon>
        <taxon>Fungi</taxon>
        <taxon>Dikarya</taxon>
        <taxon>Ascomycota</taxon>
        <taxon>Pezizomycotina</taxon>
        <taxon>Dothideomycetes</taxon>
        <taxon>Dothideomycetidae</taxon>
        <taxon>Mycosphaerellales</taxon>
        <taxon>Mycosphaerellaceae</taxon>
        <taxon>Zasmidium</taxon>
    </lineage>
</organism>
<name>A0ABR0E1R8_ZASCE</name>